<feature type="domain" description="Subtilisin-like protease fibronectin type-III" evidence="8">
    <location>
        <begin position="203"/>
        <end position="300"/>
    </location>
</feature>
<comment type="caution">
    <text evidence="9">The sequence shown here is derived from an EMBL/GenBank/DDBJ whole genome shotgun (WGS) entry which is preliminary data.</text>
</comment>
<dbReference type="Gene3D" id="3.40.50.200">
    <property type="entry name" value="Peptidase S8/S53 domain"/>
    <property type="match status" value="2"/>
</dbReference>
<dbReference type="FunFam" id="2.60.40.2310:FF:000001">
    <property type="entry name" value="Subtilisin-like protease SBT1.5"/>
    <property type="match status" value="1"/>
</dbReference>
<dbReference type="InterPro" id="IPR000209">
    <property type="entry name" value="Peptidase_S8/S53_dom"/>
</dbReference>
<dbReference type="GO" id="GO:0006508">
    <property type="term" value="P:proteolysis"/>
    <property type="evidence" value="ECO:0007669"/>
    <property type="project" value="UniProtKB-KW"/>
</dbReference>
<sequence>MILANTAASGEELVADSHLLPAVAVGMRVGDLIREYAQHDSNPTALISFGGTVLNVRPSPVVAAFSSRGPNLVTPQILKPDVIGPGVNILAGWSESIGPTGLEEDTRKSQFNIMSGTSMSSYTQDNTKSPLRDAADGSFSNPWAHGSGHVEPQKALSPGLVYDISTDDYVAFLCSLDYTLEHVQAIVKKPNVTCSRKYSDPGQLNYPSFSVVFGNKRVVRYSRELTNVGAAGSIYRVAVTGPQMVRIAVKPTRLVFKNVGEKQKYTVTFVANKGADKTARSEFGSIVWQNPQHQVKSPIAFAWTQLID</sequence>
<dbReference type="SUPFAM" id="SSF52743">
    <property type="entry name" value="Subtilisin-like"/>
    <property type="match status" value="1"/>
</dbReference>
<dbReference type="CDD" id="cd02120">
    <property type="entry name" value="PA_subtilisin_like"/>
    <property type="match status" value="1"/>
</dbReference>
<keyword evidence="5" id="KW-0378">Hydrolase</keyword>
<keyword evidence="4" id="KW-0732">Signal</keyword>
<comment type="subcellular location">
    <subcellularLocation>
        <location evidence="1">Secreted</location>
    </subcellularLocation>
</comment>
<dbReference type="InterPro" id="IPR045051">
    <property type="entry name" value="SBT"/>
</dbReference>
<dbReference type="InterPro" id="IPR041469">
    <property type="entry name" value="Subtilisin-like_FN3"/>
</dbReference>
<dbReference type="Gene3D" id="3.50.30.30">
    <property type="match status" value="1"/>
</dbReference>
<dbReference type="PANTHER" id="PTHR10795">
    <property type="entry name" value="PROPROTEIN CONVERTASE SUBTILISIN/KEXIN"/>
    <property type="match status" value="1"/>
</dbReference>
<evidence type="ECO:0000256" key="2">
    <source>
        <dbReference type="ARBA" id="ARBA00011073"/>
    </source>
</evidence>
<dbReference type="Pfam" id="PF00082">
    <property type="entry name" value="Peptidase_S8"/>
    <property type="match status" value="1"/>
</dbReference>
<dbReference type="EMBL" id="JAJFAZ020000007">
    <property type="protein sequence ID" value="KAI5320067.1"/>
    <property type="molecule type" value="Genomic_DNA"/>
</dbReference>
<evidence type="ECO:0000259" key="7">
    <source>
        <dbReference type="Pfam" id="PF00082"/>
    </source>
</evidence>
<evidence type="ECO:0008006" key="11">
    <source>
        <dbReference type="Google" id="ProtNLM"/>
    </source>
</evidence>
<evidence type="ECO:0000256" key="3">
    <source>
        <dbReference type="ARBA" id="ARBA00022670"/>
    </source>
</evidence>
<feature type="domain" description="Peptidase S8/S53" evidence="7">
    <location>
        <begin position="53"/>
        <end position="121"/>
    </location>
</feature>
<reference evidence="9 10" key="1">
    <citation type="journal article" date="2022" name="G3 (Bethesda)">
        <title>Whole-genome sequence and methylome profiling of the almond [Prunus dulcis (Mill.) D.A. Webb] cultivar 'Nonpareil'.</title>
        <authorList>
            <person name="D'Amico-Willman K.M."/>
            <person name="Ouma W.Z."/>
            <person name="Meulia T."/>
            <person name="Sideli G.M."/>
            <person name="Gradziel T.M."/>
            <person name="Fresnedo-Ramirez J."/>
        </authorList>
    </citation>
    <scope>NUCLEOTIDE SEQUENCE [LARGE SCALE GENOMIC DNA]</scope>
    <source>
        <strain evidence="9">Clone GOH B32 T37-40</strain>
    </source>
</reference>
<dbReference type="GO" id="GO:0004252">
    <property type="term" value="F:serine-type endopeptidase activity"/>
    <property type="evidence" value="ECO:0007669"/>
    <property type="project" value="InterPro"/>
</dbReference>
<accession>A0AAD4V992</accession>
<gene>
    <name evidence="9" type="ORF">L3X38_039775</name>
</gene>
<keyword evidence="6" id="KW-0720">Serine protease</keyword>
<organism evidence="9 10">
    <name type="scientific">Prunus dulcis</name>
    <name type="common">Almond</name>
    <name type="synonym">Amygdalus dulcis</name>
    <dbReference type="NCBI Taxonomy" id="3755"/>
    <lineage>
        <taxon>Eukaryota</taxon>
        <taxon>Viridiplantae</taxon>
        <taxon>Streptophyta</taxon>
        <taxon>Embryophyta</taxon>
        <taxon>Tracheophyta</taxon>
        <taxon>Spermatophyta</taxon>
        <taxon>Magnoliopsida</taxon>
        <taxon>eudicotyledons</taxon>
        <taxon>Gunneridae</taxon>
        <taxon>Pentapetalae</taxon>
        <taxon>rosids</taxon>
        <taxon>fabids</taxon>
        <taxon>Rosales</taxon>
        <taxon>Rosaceae</taxon>
        <taxon>Amygdaloideae</taxon>
        <taxon>Amygdaleae</taxon>
        <taxon>Prunus</taxon>
    </lineage>
</organism>
<evidence type="ECO:0000256" key="6">
    <source>
        <dbReference type="ARBA" id="ARBA00022825"/>
    </source>
</evidence>
<keyword evidence="10" id="KW-1185">Reference proteome</keyword>
<evidence type="ECO:0000256" key="5">
    <source>
        <dbReference type="ARBA" id="ARBA00022801"/>
    </source>
</evidence>
<keyword evidence="3" id="KW-0645">Protease</keyword>
<dbReference type="GO" id="GO:0005576">
    <property type="term" value="C:extracellular region"/>
    <property type="evidence" value="ECO:0007669"/>
    <property type="project" value="UniProtKB-SubCell"/>
</dbReference>
<evidence type="ECO:0000259" key="8">
    <source>
        <dbReference type="Pfam" id="PF17766"/>
    </source>
</evidence>
<dbReference type="AlphaFoldDB" id="A0AAD4V992"/>
<protein>
    <recommendedName>
        <fullName evidence="11">Subtilisin-like protease fibronectin type-III domain-containing protein</fullName>
    </recommendedName>
</protein>
<dbReference type="Proteomes" id="UP001054821">
    <property type="component" value="Chromosome 7"/>
</dbReference>
<dbReference type="Gene3D" id="2.60.40.2310">
    <property type="match status" value="1"/>
</dbReference>
<evidence type="ECO:0000256" key="1">
    <source>
        <dbReference type="ARBA" id="ARBA00004613"/>
    </source>
</evidence>
<dbReference type="Pfam" id="PF17766">
    <property type="entry name" value="fn3_6"/>
    <property type="match status" value="1"/>
</dbReference>
<evidence type="ECO:0000313" key="10">
    <source>
        <dbReference type="Proteomes" id="UP001054821"/>
    </source>
</evidence>
<proteinExistence type="inferred from homology"/>
<name>A0AAD4V992_PRUDU</name>
<evidence type="ECO:0000256" key="4">
    <source>
        <dbReference type="ARBA" id="ARBA00022729"/>
    </source>
</evidence>
<comment type="similarity">
    <text evidence="2">Belongs to the peptidase S8 family.</text>
</comment>
<dbReference type="InterPro" id="IPR036852">
    <property type="entry name" value="Peptidase_S8/S53_dom_sf"/>
</dbReference>
<evidence type="ECO:0000313" key="9">
    <source>
        <dbReference type="EMBL" id="KAI5320067.1"/>
    </source>
</evidence>